<dbReference type="AlphaFoldDB" id="A0A9J6Q2H7"/>
<evidence type="ECO:0000313" key="2">
    <source>
        <dbReference type="Proteomes" id="UP001063816"/>
    </source>
</evidence>
<evidence type="ECO:0000313" key="1">
    <source>
        <dbReference type="EMBL" id="MCU6664323.1"/>
    </source>
</evidence>
<proteinExistence type="predicted"/>
<dbReference type="EMBL" id="JAMGZK010000044">
    <property type="protein sequence ID" value="MCU6664323.1"/>
    <property type="molecule type" value="Genomic_DNA"/>
</dbReference>
<sequence>MRFIVTSLLCLLLTACQIDPYTHQPTWTGTDWFDAGKEDAMNGVAVKSNQSLAANFNDPKVDRSEYLSGYKEGQEKICQENFVYAWGLAGRIFPASCDTADNNTKLREAWQHGMKEGTQASRLN</sequence>
<accession>A0A9J6Q2H7</accession>
<gene>
    <name evidence="1" type="ORF">M8014_08205</name>
</gene>
<comment type="caution">
    <text evidence="1">The sequence shown here is derived from an EMBL/GenBank/DDBJ whole genome shotgun (WGS) entry which is preliminary data.</text>
</comment>
<name>A0A9J6Q2H7_9ENTR</name>
<protein>
    <submittedName>
        <fullName evidence="1">DUF2799 domain-containing protein</fullName>
    </submittedName>
</protein>
<reference evidence="1" key="1">
    <citation type="submission" date="2022-05" db="EMBL/GenBank/DDBJ databases">
        <title>Description of a novel species of Leclercia; Leclercia tamurae and the Proposal for a Novel Genus Silvania gen. nov. Containing Two Novel Species Silvania hatchlandensis sp. nov. and Silvania confinis sp. nov. Isolated from the Rhizosphere of Oak.</title>
        <authorList>
            <person name="Maddock D.W."/>
            <person name="Brady C.L."/>
            <person name="Denman S."/>
            <person name="Arnold D."/>
        </authorList>
    </citation>
    <scope>NUCLEOTIDE SEQUENCE</scope>
    <source>
        <strain evidence="1">H19S6</strain>
    </source>
</reference>
<dbReference type="Proteomes" id="UP001063816">
    <property type="component" value="Unassembled WGS sequence"/>
</dbReference>
<keyword evidence="2" id="KW-1185">Reference proteome</keyword>
<dbReference type="Pfam" id="PF10973">
    <property type="entry name" value="DUF2799"/>
    <property type="match status" value="1"/>
</dbReference>
<dbReference type="RefSeq" id="WP_271282028.1">
    <property type="nucleotide sequence ID" value="NZ_JAMGZK010000044.1"/>
</dbReference>
<organism evidence="1 2">
    <name type="scientific">Silvania hatchlandensis</name>
    <dbReference type="NCBI Taxonomy" id="2926469"/>
    <lineage>
        <taxon>Bacteria</taxon>
        <taxon>Pseudomonadati</taxon>
        <taxon>Pseudomonadota</taxon>
        <taxon>Gammaproteobacteria</taxon>
        <taxon>Enterobacterales</taxon>
        <taxon>Enterobacteriaceae</taxon>
        <taxon>Silvania</taxon>
    </lineage>
</organism>
<dbReference type="PROSITE" id="PS51257">
    <property type="entry name" value="PROKAR_LIPOPROTEIN"/>
    <property type="match status" value="1"/>
</dbReference>
<dbReference type="NCBIfam" id="NF008518">
    <property type="entry name" value="PRK11443.1"/>
    <property type="match status" value="1"/>
</dbReference>
<dbReference type="InterPro" id="IPR021242">
    <property type="entry name" value="DUF2799"/>
</dbReference>